<dbReference type="AlphaFoldDB" id="A0A1G7XWJ1"/>
<evidence type="ECO:0000256" key="8">
    <source>
        <dbReference type="ARBA" id="ARBA00023146"/>
    </source>
</evidence>
<dbReference type="InterPro" id="IPR004516">
    <property type="entry name" value="HisRS/HisZ"/>
</dbReference>
<dbReference type="InterPro" id="IPR006195">
    <property type="entry name" value="aa-tRNA-synth_II"/>
</dbReference>
<dbReference type="GO" id="GO:0006427">
    <property type="term" value="P:histidyl-tRNA aminoacylation"/>
    <property type="evidence" value="ECO:0007669"/>
    <property type="project" value="UniProtKB-UniRule"/>
</dbReference>
<dbReference type="OrthoDB" id="9800814at2"/>
<dbReference type="PANTHER" id="PTHR11476:SF7">
    <property type="entry name" value="HISTIDINE--TRNA LIGASE"/>
    <property type="match status" value="1"/>
</dbReference>
<dbReference type="PIRSF" id="PIRSF001549">
    <property type="entry name" value="His-tRNA_synth"/>
    <property type="match status" value="1"/>
</dbReference>
<dbReference type="PROSITE" id="PS50862">
    <property type="entry name" value="AA_TRNA_LIGASE_II"/>
    <property type="match status" value="1"/>
</dbReference>
<dbReference type="Gene3D" id="3.30.930.10">
    <property type="entry name" value="Bira Bifunctional Protein, Domain 2"/>
    <property type="match status" value="1"/>
</dbReference>
<organism evidence="13 14">
    <name type="scientific">Sulfitobacter delicatus</name>
    <dbReference type="NCBI Taxonomy" id="218672"/>
    <lineage>
        <taxon>Bacteria</taxon>
        <taxon>Pseudomonadati</taxon>
        <taxon>Pseudomonadota</taxon>
        <taxon>Alphaproteobacteria</taxon>
        <taxon>Rhodobacterales</taxon>
        <taxon>Roseobacteraceae</taxon>
        <taxon>Sulfitobacter</taxon>
    </lineage>
</organism>
<comment type="similarity">
    <text evidence="1 10">Belongs to the class-II aminoacyl-tRNA synthetase family.</text>
</comment>
<keyword evidence="5 10" id="KW-0547">Nucleotide-binding</keyword>
<dbReference type="InterPro" id="IPR036621">
    <property type="entry name" value="Anticodon-bd_dom_sf"/>
</dbReference>
<dbReference type="GO" id="GO:0005737">
    <property type="term" value="C:cytoplasm"/>
    <property type="evidence" value="ECO:0007669"/>
    <property type="project" value="UniProtKB-SubCell"/>
</dbReference>
<keyword evidence="8 10" id="KW-0030">Aminoacyl-tRNA synthetase</keyword>
<keyword evidence="7 10" id="KW-0648">Protein biosynthesis</keyword>
<feature type="binding site" evidence="11">
    <location>
        <begin position="94"/>
        <end position="96"/>
    </location>
    <ligand>
        <name>L-histidine</name>
        <dbReference type="ChEBI" id="CHEBI:57595"/>
    </ligand>
</feature>
<accession>A0A1G7XWJ1</accession>
<dbReference type="Gene3D" id="3.40.50.800">
    <property type="entry name" value="Anticodon-binding domain"/>
    <property type="match status" value="1"/>
</dbReference>
<dbReference type="InterPro" id="IPR015807">
    <property type="entry name" value="His-tRNA-ligase"/>
</dbReference>
<sequence>MAKPKKTPRPKAQAPKGFRDYFGAEVTHRAEMLSKIAAVYQRYGFDALESSGVETVEALGKFLPDVDRPNEGVFAWQEDAEGDKPGDWLALRYDLTAPLARVYAQHRNDLPMPYRRYAMGPVWRNEKPGPGRFRQFYQCDADTVGAPSVAADAEICAMLADCLEEVGIARGDYVVRVNNRKVLNGVLEVAGLAGDDKDAERGIVLRAIDKLDRLGPEGVRALLGEGRKDDSGDFTKGAGLADAQADVVMGFMQAKRDSGAKTVARLRELVAGSDVGVQGVDELELISDLLAAGGYGPDRVEIDPSVVRGLGYYTGPVFEAELTFEIKDEKGRARNFGSVAGGGRYDDLVKRFTGQEVPATGVSIGVDRLLAALAAKGRLAGEATGPVVVTVMDRDRMADYQAMVAELRQAGIRAEVYLGNPKNFGNQMKYADKRQSPVVVIEGGDEQDRGVVQIKDMVLGAQMAQDASHDEWKERKNQYEVKRGDLVQAVRDILDRTS</sequence>
<feature type="binding site" evidence="11">
    <location>
        <position position="142"/>
    </location>
    <ligand>
        <name>L-histidine</name>
        <dbReference type="ChEBI" id="CHEBI:57595"/>
    </ligand>
</feature>
<keyword evidence="14" id="KW-1185">Reference proteome</keyword>
<dbReference type="Pfam" id="PF13393">
    <property type="entry name" value="tRNA-synt_His"/>
    <property type="match status" value="1"/>
</dbReference>
<gene>
    <name evidence="10" type="primary">hisS</name>
    <name evidence="13" type="ORF">SAMN04489759_11383</name>
</gene>
<evidence type="ECO:0000256" key="9">
    <source>
        <dbReference type="ARBA" id="ARBA00047639"/>
    </source>
</evidence>
<keyword evidence="3 10" id="KW-0963">Cytoplasm</keyword>
<evidence type="ECO:0000313" key="14">
    <source>
        <dbReference type="Proteomes" id="UP000199399"/>
    </source>
</evidence>
<protein>
    <recommendedName>
        <fullName evidence="10">Histidine--tRNA ligase</fullName>
        <ecNumber evidence="10">6.1.1.21</ecNumber>
    </recommendedName>
    <alternativeName>
        <fullName evidence="10">Histidyl-tRNA synthetase</fullName>
        <shortName evidence="10">HisRS</shortName>
    </alternativeName>
</protein>
<feature type="binding site" evidence="11">
    <location>
        <begin position="312"/>
        <end position="313"/>
    </location>
    <ligand>
        <name>L-histidine</name>
        <dbReference type="ChEBI" id="CHEBI:57595"/>
    </ligand>
</feature>
<keyword evidence="6 10" id="KW-0067">ATP-binding</keyword>
<dbReference type="SUPFAM" id="SSF55681">
    <property type="entry name" value="Class II aaRS and biotin synthetases"/>
    <property type="match status" value="1"/>
</dbReference>
<reference evidence="14" key="1">
    <citation type="submission" date="2016-10" db="EMBL/GenBank/DDBJ databases">
        <authorList>
            <person name="Varghese N."/>
            <person name="Submissions S."/>
        </authorList>
    </citation>
    <scope>NUCLEOTIDE SEQUENCE [LARGE SCALE GENOMIC DNA]</scope>
    <source>
        <strain evidence="14">DSM 16477</strain>
    </source>
</reference>
<dbReference type="Pfam" id="PF03129">
    <property type="entry name" value="HGTP_anticodon"/>
    <property type="match status" value="1"/>
</dbReference>
<name>A0A1G7XWJ1_9RHOB</name>
<evidence type="ECO:0000256" key="6">
    <source>
        <dbReference type="ARBA" id="ARBA00022840"/>
    </source>
</evidence>
<dbReference type="EMBL" id="FNBP01000013">
    <property type="protein sequence ID" value="SDG88537.1"/>
    <property type="molecule type" value="Genomic_DNA"/>
</dbReference>
<feature type="binding site" evidence="11">
    <location>
        <position position="124"/>
    </location>
    <ligand>
        <name>L-histidine</name>
        <dbReference type="ChEBI" id="CHEBI:57595"/>
    </ligand>
</feature>
<evidence type="ECO:0000256" key="11">
    <source>
        <dbReference type="PIRSR" id="PIRSR001549-1"/>
    </source>
</evidence>
<dbReference type="STRING" id="218672.SAMN04489759_11383"/>
<comment type="subunit">
    <text evidence="2 10">Homodimer.</text>
</comment>
<dbReference type="NCBIfam" id="TIGR00442">
    <property type="entry name" value="hisS"/>
    <property type="match status" value="1"/>
</dbReference>
<dbReference type="GO" id="GO:0004821">
    <property type="term" value="F:histidine-tRNA ligase activity"/>
    <property type="evidence" value="ECO:0007669"/>
    <property type="project" value="UniProtKB-UniRule"/>
</dbReference>
<evidence type="ECO:0000256" key="3">
    <source>
        <dbReference type="ARBA" id="ARBA00022490"/>
    </source>
</evidence>
<comment type="catalytic activity">
    <reaction evidence="9 10">
        <text>tRNA(His) + L-histidine + ATP = L-histidyl-tRNA(His) + AMP + diphosphate + H(+)</text>
        <dbReference type="Rhea" id="RHEA:17313"/>
        <dbReference type="Rhea" id="RHEA-COMP:9665"/>
        <dbReference type="Rhea" id="RHEA-COMP:9689"/>
        <dbReference type="ChEBI" id="CHEBI:15378"/>
        <dbReference type="ChEBI" id="CHEBI:30616"/>
        <dbReference type="ChEBI" id="CHEBI:33019"/>
        <dbReference type="ChEBI" id="CHEBI:57595"/>
        <dbReference type="ChEBI" id="CHEBI:78442"/>
        <dbReference type="ChEBI" id="CHEBI:78527"/>
        <dbReference type="ChEBI" id="CHEBI:456215"/>
        <dbReference type="EC" id="6.1.1.21"/>
    </reaction>
</comment>
<proteinExistence type="inferred from homology"/>
<dbReference type="PANTHER" id="PTHR11476">
    <property type="entry name" value="HISTIDYL-TRNA SYNTHETASE"/>
    <property type="match status" value="1"/>
</dbReference>
<feature type="domain" description="Aminoacyl-transfer RNA synthetases class-II family profile" evidence="12">
    <location>
        <begin position="1"/>
        <end position="386"/>
    </location>
</feature>
<evidence type="ECO:0000256" key="7">
    <source>
        <dbReference type="ARBA" id="ARBA00022917"/>
    </source>
</evidence>
<dbReference type="InterPro" id="IPR041715">
    <property type="entry name" value="HisRS-like_core"/>
</dbReference>
<feature type="binding site" evidence="11">
    <location>
        <position position="138"/>
    </location>
    <ligand>
        <name>L-histidine</name>
        <dbReference type="ChEBI" id="CHEBI:57595"/>
    </ligand>
</feature>
<dbReference type="EC" id="6.1.1.21" evidence="10"/>
<keyword evidence="4 10" id="KW-0436">Ligase</keyword>
<evidence type="ECO:0000256" key="5">
    <source>
        <dbReference type="ARBA" id="ARBA00022741"/>
    </source>
</evidence>
<evidence type="ECO:0000256" key="10">
    <source>
        <dbReference type="HAMAP-Rule" id="MF_00127"/>
    </source>
</evidence>
<dbReference type="HAMAP" id="MF_00127">
    <property type="entry name" value="His_tRNA_synth"/>
    <property type="match status" value="1"/>
</dbReference>
<dbReference type="CDD" id="cd00773">
    <property type="entry name" value="HisRS-like_core"/>
    <property type="match status" value="1"/>
</dbReference>
<dbReference type="InterPro" id="IPR004154">
    <property type="entry name" value="Anticodon-bd"/>
</dbReference>
<dbReference type="InterPro" id="IPR033656">
    <property type="entry name" value="HisRS_anticodon"/>
</dbReference>
<dbReference type="GO" id="GO:0005524">
    <property type="term" value="F:ATP binding"/>
    <property type="evidence" value="ECO:0007669"/>
    <property type="project" value="UniProtKB-UniRule"/>
</dbReference>
<evidence type="ECO:0000313" key="13">
    <source>
        <dbReference type="EMBL" id="SDG88537.1"/>
    </source>
</evidence>
<dbReference type="CDD" id="cd00859">
    <property type="entry name" value="HisRS_anticodon"/>
    <property type="match status" value="1"/>
</dbReference>
<dbReference type="RefSeq" id="WP_093743959.1">
    <property type="nucleotide sequence ID" value="NZ_FNBP01000013.1"/>
</dbReference>
<evidence type="ECO:0000256" key="2">
    <source>
        <dbReference type="ARBA" id="ARBA00011738"/>
    </source>
</evidence>
<evidence type="ECO:0000259" key="12">
    <source>
        <dbReference type="PROSITE" id="PS50862"/>
    </source>
</evidence>
<comment type="subcellular location">
    <subcellularLocation>
        <location evidence="10">Cytoplasm</location>
    </subcellularLocation>
</comment>
<dbReference type="Proteomes" id="UP000199399">
    <property type="component" value="Unassembled WGS sequence"/>
</dbReference>
<dbReference type="InterPro" id="IPR045864">
    <property type="entry name" value="aa-tRNA-synth_II/BPL/LPL"/>
</dbReference>
<evidence type="ECO:0000256" key="4">
    <source>
        <dbReference type="ARBA" id="ARBA00022598"/>
    </source>
</evidence>
<evidence type="ECO:0000256" key="1">
    <source>
        <dbReference type="ARBA" id="ARBA00008226"/>
    </source>
</evidence>
<dbReference type="SUPFAM" id="SSF52954">
    <property type="entry name" value="Class II aaRS ABD-related"/>
    <property type="match status" value="1"/>
</dbReference>
<feature type="binding site" evidence="11">
    <location>
        <position position="308"/>
    </location>
    <ligand>
        <name>L-histidine</name>
        <dbReference type="ChEBI" id="CHEBI:57595"/>
    </ligand>
</feature>